<evidence type="ECO:0000313" key="6">
    <source>
        <dbReference type="Proteomes" id="UP000593561"/>
    </source>
</evidence>
<keyword evidence="1" id="KW-0677">Repeat</keyword>
<gene>
    <name evidence="5" type="ORF">Godav_014276</name>
</gene>
<dbReference type="AlphaFoldDB" id="A0A7J8RK77"/>
<dbReference type="SUPFAM" id="SSF54928">
    <property type="entry name" value="RNA-binding domain, RBD"/>
    <property type="match status" value="3"/>
</dbReference>
<evidence type="ECO:0000256" key="1">
    <source>
        <dbReference type="ARBA" id="ARBA00022737"/>
    </source>
</evidence>
<dbReference type="Proteomes" id="UP000593561">
    <property type="component" value="Unassembled WGS sequence"/>
</dbReference>
<evidence type="ECO:0000256" key="2">
    <source>
        <dbReference type="ARBA" id="ARBA00022884"/>
    </source>
</evidence>
<accession>A0A7J8RK77</accession>
<dbReference type="InterPro" id="IPR035979">
    <property type="entry name" value="RBD_domain_sf"/>
</dbReference>
<dbReference type="InterPro" id="IPR012677">
    <property type="entry name" value="Nucleotide-bd_a/b_plait_sf"/>
</dbReference>
<dbReference type="GO" id="GO:0003729">
    <property type="term" value="F:mRNA binding"/>
    <property type="evidence" value="ECO:0007669"/>
    <property type="project" value="TreeGrafter"/>
</dbReference>
<protein>
    <recommendedName>
        <fullName evidence="4">RRM domain-containing protein</fullName>
    </recommendedName>
</protein>
<dbReference type="PROSITE" id="PS50102">
    <property type="entry name" value="RRM"/>
    <property type="match status" value="3"/>
</dbReference>
<dbReference type="InterPro" id="IPR000504">
    <property type="entry name" value="RRM_dom"/>
</dbReference>
<feature type="domain" description="RRM" evidence="4">
    <location>
        <begin position="67"/>
        <end position="137"/>
    </location>
</feature>
<organism evidence="5 6">
    <name type="scientific">Gossypium davidsonii</name>
    <name type="common">Davidson's cotton</name>
    <name type="synonym">Gossypium klotzschianum subsp. davidsonii</name>
    <dbReference type="NCBI Taxonomy" id="34287"/>
    <lineage>
        <taxon>Eukaryota</taxon>
        <taxon>Viridiplantae</taxon>
        <taxon>Streptophyta</taxon>
        <taxon>Embryophyta</taxon>
        <taxon>Tracheophyta</taxon>
        <taxon>Spermatophyta</taxon>
        <taxon>Magnoliopsida</taxon>
        <taxon>eudicotyledons</taxon>
        <taxon>Gunneridae</taxon>
        <taxon>Pentapetalae</taxon>
        <taxon>rosids</taxon>
        <taxon>malvids</taxon>
        <taxon>Malvales</taxon>
        <taxon>Malvaceae</taxon>
        <taxon>Malvoideae</taxon>
        <taxon>Gossypium</taxon>
    </lineage>
</organism>
<evidence type="ECO:0000259" key="4">
    <source>
        <dbReference type="PROSITE" id="PS50102"/>
    </source>
</evidence>
<proteinExistence type="predicted"/>
<dbReference type="GO" id="GO:0006417">
    <property type="term" value="P:regulation of translation"/>
    <property type="evidence" value="ECO:0007669"/>
    <property type="project" value="TreeGrafter"/>
</dbReference>
<dbReference type="PANTHER" id="PTHR48032">
    <property type="entry name" value="RNA-BINDING PROTEIN MUSASHI HOMOLOG RBP6"/>
    <property type="match status" value="1"/>
</dbReference>
<evidence type="ECO:0000256" key="3">
    <source>
        <dbReference type="PROSITE-ProRule" id="PRU00176"/>
    </source>
</evidence>
<dbReference type="Pfam" id="PF00076">
    <property type="entry name" value="RRM_1"/>
    <property type="match status" value="3"/>
</dbReference>
<dbReference type="EMBL" id="JABFAC010000005">
    <property type="protein sequence ID" value="MBA0613920.1"/>
    <property type="molecule type" value="Genomic_DNA"/>
</dbReference>
<feature type="domain" description="RRM" evidence="4">
    <location>
        <begin position="144"/>
        <end position="221"/>
    </location>
</feature>
<dbReference type="PANTHER" id="PTHR48032:SF8">
    <property type="entry name" value="RNA-BINDING PROTEIN 1-LIKE"/>
    <property type="match status" value="1"/>
</dbReference>
<dbReference type="SMART" id="SM00360">
    <property type="entry name" value="RRM"/>
    <property type="match status" value="3"/>
</dbReference>
<keyword evidence="2 3" id="KW-0694">RNA-binding</keyword>
<sequence length="256" mass="29615">MEFANPKLVINGISTEIDKMILRQYFSAYGEVKHVFYFSKAIAFVTFVDPFKAQISLQQQQHIILGRKLVINGISTEMDERILRRHFSAYGEVKHVVVNVKKAIAFVTFVDPSKAQISLQQQHIILGRKVEVRPAKPKVEIGKRKIFVGGLPRSITDEEFKGYFEKFGSIVDAVVIHDKETKRSRGFGFVTYEAEESANLVLRTNFHLLNNKRVEVKKVTPRQEMVPTGFGFPPYYYDPYYQTYFYVVWVPIPGFY</sequence>
<reference evidence="5 6" key="1">
    <citation type="journal article" date="2019" name="Genome Biol. Evol.">
        <title>Insights into the evolution of the New World diploid cottons (Gossypium, subgenus Houzingenia) based on genome sequencing.</title>
        <authorList>
            <person name="Grover C.E."/>
            <person name="Arick M.A. 2nd"/>
            <person name="Thrash A."/>
            <person name="Conover J.L."/>
            <person name="Sanders W.S."/>
            <person name="Peterson D.G."/>
            <person name="Frelichowski J.E."/>
            <person name="Scheffler J.A."/>
            <person name="Scheffler B.E."/>
            <person name="Wendel J.F."/>
        </authorList>
    </citation>
    <scope>NUCLEOTIDE SEQUENCE [LARGE SCALE GENOMIC DNA]</scope>
    <source>
        <strain evidence="5">27</strain>
        <tissue evidence="5">Leaf</tissue>
    </source>
</reference>
<keyword evidence="6" id="KW-1185">Reference proteome</keyword>
<dbReference type="Gene3D" id="3.30.70.330">
    <property type="match status" value="3"/>
</dbReference>
<evidence type="ECO:0000313" key="5">
    <source>
        <dbReference type="EMBL" id="MBA0613920.1"/>
    </source>
</evidence>
<comment type="caution">
    <text evidence="5">The sequence shown here is derived from an EMBL/GenBank/DDBJ whole genome shotgun (WGS) entry which is preliminary data.</text>
</comment>
<feature type="domain" description="RRM" evidence="4">
    <location>
        <begin position="6"/>
        <end position="76"/>
    </location>
</feature>
<name>A0A7J8RK77_GOSDV</name>